<evidence type="ECO:0000313" key="3">
    <source>
        <dbReference type="Proteomes" id="UP000003327"/>
    </source>
</evidence>
<protein>
    <recommendedName>
        <fullName evidence="4">Lipoprotein</fullName>
    </recommendedName>
</protein>
<evidence type="ECO:0000256" key="1">
    <source>
        <dbReference type="SAM" id="SignalP"/>
    </source>
</evidence>
<dbReference type="EMBL" id="ACVA01000011">
    <property type="protein sequence ID" value="EEX19782.1"/>
    <property type="molecule type" value="Genomic_DNA"/>
</dbReference>
<feature type="chain" id="PRO_5002999846" description="Lipoprotein" evidence="1">
    <location>
        <begin position="26"/>
        <end position="191"/>
    </location>
</feature>
<proteinExistence type="predicted"/>
<dbReference type="STRING" id="649761.HMPREF0973_00327"/>
<feature type="signal peptide" evidence="1">
    <location>
        <begin position="1"/>
        <end position="25"/>
    </location>
</feature>
<dbReference type="Proteomes" id="UP000003327">
    <property type="component" value="Unassembled WGS sequence"/>
</dbReference>
<evidence type="ECO:0000313" key="2">
    <source>
        <dbReference type="EMBL" id="EEX19782.1"/>
    </source>
</evidence>
<organism evidence="2 3">
    <name type="scientific">Prevotella veroralis F0319</name>
    <dbReference type="NCBI Taxonomy" id="649761"/>
    <lineage>
        <taxon>Bacteria</taxon>
        <taxon>Pseudomonadati</taxon>
        <taxon>Bacteroidota</taxon>
        <taxon>Bacteroidia</taxon>
        <taxon>Bacteroidales</taxon>
        <taxon>Prevotellaceae</taxon>
        <taxon>Prevotella</taxon>
    </lineage>
</organism>
<keyword evidence="3" id="KW-1185">Reference proteome</keyword>
<accession>C9ML52</accession>
<reference evidence="2 3" key="1">
    <citation type="submission" date="2009-09" db="EMBL/GenBank/DDBJ databases">
        <authorList>
            <person name="Weinstock G."/>
            <person name="Sodergren E."/>
            <person name="Clifton S."/>
            <person name="Fulton L."/>
            <person name="Fulton B."/>
            <person name="Courtney L."/>
            <person name="Fronick C."/>
            <person name="Harrison M."/>
            <person name="Strong C."/>
            <person name="Farmer C."/>
            <person name="Delahaunty K."/>
            <person name="Markovic C."/>
            <person name="Hall O."/>
            <person name="Minx P."/>
            <person name="Tomlinson C."/>
            <person name="Mitreva M."/>
            <person name="Nelson J."/>
            <person name="Hou S."/>
            <person name="Wollam A."/>
            <person name="Pepin K.H."/>
            <person name="Johnson M."/>
            <person name="Bhonagiri V."/>
            <person name="Nash W.E."/>
            <person name="Warren W."/>
            <person name="Chinwalla A."/>
            <person name="Mardis E.R."/>
            <person name="Wilson R.K."/>
        </authorList>
    </citation>
    <scope>NUCLEOTIDE SEQUENCE [LARGE SCALE GENOMIC DNA]</scope>
    <source>
        <strain evidence="2 3">F0319</strain>
    </source>
</reference>
<gene>
    <name evidence="2" type="ORF">HMPREF0973_00327</name>
</gene>
<dbReference type="PROSITE" id="PS51257">
    <property type="entry name" value="PROKAR_LIPOPROTEIN"/>
    <property type="match status" value="1"/>
</dbReference>
<evidence type="ECO:0008006" key="4">
    <source>
        <dbReference type="Google" id="ProtNLM"/>
    </source>
</evidence>
<keyword evidence="1" id="KW-0732">Signal</keyword>
<comment type="caution">
    <text evidence="2">The sequence shown here is derived from an EMBL/GenBank/DDBJ whole genome shotgun (WGS) entry which is preliminary data.</text>
</comment>
<sequence length="191" mass="22045">MKKRYVMSILCVILCVILCSCSAKGHLGSSFIEHFKSLSEFPCGKNLKHMPLPTKDTISYNILAEKFLLPINSLEFAANYTPSTYCYLGKYEIDKGYYILACKVFYNFHDSRIILYTYNANQDIVTSSLLVGCHDNSLTIESEYKNGIIDIETTYKKVPNGLDPPEGREYIQKKYKKQYHINKNFCFAEYK</sequence>
<name>C9ML52_9BACT</name>
<dbReference type="HOGENOM" id="CLU_1473117_0_0_10"/>
<dbReference type="AlphaFoldDB" id="C9ML52"/>